<dbReference type="GeneID" id="81598389"/>
<proteinExistence type="inferred from homology"/>
<dbReference type="PRINTS" id="PR00081">
    <property type="entry name" value="GDHRDH"/>
</dbReference>
<protein>
    <submittedName>
        <fullName evidence="4">Uncharacterized protein</fullName>
    </submittedName>
</protein>
<keyword evidence="3" id="KW-0560">Oxidoreductase</keyword>
<dbReference type="AlphaFoldDB" id="A0AAD6C7L3"/>
<gene>
    <name evidence="4" type="ORF">N7458_004764</name>
</gene>
<dbReference type="Pfam" id="PF00106">
    <property type="entry name" value="adh_short"/>
    <property type="match status" value="1"/>
</dbReference>
<dbReference type="SUPFAM" id="SSF51735">
    <property type="entry name" value="NAD(P)-binding Rossmann-fold domains"/>
    <property type="match status" value="1"/>
</dbReference>
<sequence>MASFVAAFANPFNYIGGVNFSSDRDIPDLAGKVVLVTGGNAGLGKESIIQLAKHNPSKIFLAARSESKATEAIKSIKSYISNDVEIVWLPLDLVSTKSIRNAGEQFNAQSQRLDILILNAGVMSLPSGETEMGHEIQLGTNHTGHFLLTKLLLPTLLKTAEEPNSDVRVVSLSSVGHNLAPSFDTFLDQEKLKNVNTNARYGASKAANILFAAELSRRYPSITSVSVHPGIILTDLYDPISQRSSAIALGSKTMRIFGSSIPQGACNQLWAAAGAKKQDLVNGGYYVPIGNLKHHNKYAQSEEMGRRLWEWSEAEAQRWGF</sequence>
<dbReference type="PANTHER" id="PTHR24320:SF282">
    <property type="entry name" value="WW DOMAIN-CONTAINING OXIDOREDUCTASE"/>
    <property type="match status" value="1"/>
</dbReference>
<dbReference type="EMBL" id="JAPVEA010000005">
    <property type="protein sequence ID" value="KAJ5453808.1"/>
    <property type="molecule type" value="Genomic_DNA"/>
</dbReference>
<evidence type="ECO:0000313" key="4">
    <source>
        <dbReference type="EMBL" id="KAJ5453808.1"/>
    </source>
</evidence>
<dbReference type="Gene3D" id="3.40.50.720">
    <property type="entry name" value="NAD(P)-binding Rossmann-like Domain"/>
    <property type="match status" value="1"/>
</dbReference>
<evidence type="ECO:0000256" key="2">
    <source>
        <dbReference type="ARBA" id="ARBA00022857"/>
    </source>
</evidence>
<evidence type="ECO:0000256" key="3">
    <source>
        <dbReference type="ARBA" id="ARBA00023002"/>
    </source>
</evidence>
<dbReference type="RefSeq" id="XP_056766764.1">
    <property type="nucleotide sequence ID" value="XM_056908146.1"/>
</dbReference>
<dbReference type="Proteomes" id="UP001213681">
    <property type="component" value="Unassembled WGS sequence"/>
</dbReference>
<comment type="caution">
    <text evidence="4">The sequence shown here is derived from an EMBL/GenBank/DDBJ whole genome shotgun (WGS) entry which is preliminary data.</text>
</comment>
<reference evidence="4" key="2">
    <citation type="journal article" date="2023" name="IMA Fungus">
        <title>Comparative genomic study of the Penicillium genus elucidates a diverse pangenome and 15 lateral gene transfer events.</title>
        <authorList>
            <person name="Petersen C."/>
            <person name="Sorensen T."/>
            <person name="Nielsen M.R."/>
            <person name="Sondergaard T.E."/>
            <person name="Sorensen J.L."/>
            <person name="Fitzpatrick D.A."/>
            <person name="Frisvad J.C."/>
            <person name="Nielsen K.L."/>
        </authorList>
    </citation>
    <scope>NUCLEOTIDE SEQUENCE</scope>
    <source>
        <strain evidence="4">IBT 16125</strain>
    </source>
</reference>
<evidence type="ECO:0000256" key="1">
    <source>
        <dbReference type="ARBA" id="ARBA00006484"/>
    </source>
</evidence>
<dbReference type="InterPro" id="IPR002347">
    <property type="entry name" value="SDR_fam"/>
</dbReference>
<keyword evidence="2" id="KW-0521">NADP</keyword>
<organism evidence="4 5">
    <name type="scientific">Penicillium daleae</name>
    <dbReference type="NCBI Taxonomy" id="63821"/>
    <lineage>
        <taxon>Eukaryota</taxon>
        <taxon>Fungi</taxon>
        <taxon>Dikarya</taxon>
        <taxon>Ascomycota</taxon>
        <taxon>Pezizomycotina</taxon>
        <taxon>Eurotiomycetes</taxon>
        <taxon>Eurotiomycetidae</taxon>
        <taxon>Eurotiales</taxon>
        <taxon>Aspergillaceae</taxon>
        <taxon>Penicillium</taxon>
    </lineage>
</organism>
<reference evidence="4" key="1">
    <citation type="submission" date="2022-12" db="EMBL/GenBank/DDBJ databases">
        <authorList>
            <person name="Petersen C."/>
        </authorList>
    </citation>
    <scope>NUCLEOTIDE SEQUENCE</scope>
    <source>
        <strain evidence="4">IBT 16125</strain>
    </source>
</reference>
<name>A0AAD6C7L3_9EURO</name>
<accession>A0AAD6C7L3</accession>
<dbReference type="GO" id="GO:0016491">
    <property type="term" value="F:oxidoreductase activity"/>
    <property type="evidence" value="ECO:0007669"/>
    <property type="project" value="UniProtKB-KW"/>
</dbReference>
<dbReference type="PANTHER" id="PTHR24320">
    <property type="entry name" value="RETINOL DEHYDROGENASE"/>
    <property type="match status" value="1"/>
</dbReference>
<comment type="similarity">
    <text evidence="1">Belongs to the short-chain dehydrogenases/reductases (SDR) family.</text>
</comment>
<dbReference type="InterPro" id="IPR036291">
    <property type="entry name" value="NAD(P)-bd_dom_sf"/>
</dbReference>
<keyword evidence="5" id="KW-1185">Reference proteome</keyword>
<evidence type="ECO:0000313" key="5">
    <source>
        <dbReference type="Proteomes" id="UP001213681"/>
    </source>
</evidence>